<dbReference type="GO" id="GO:0005576">
    <property type="term" value="C:extracellular region"/>
    <property type="evidence" value="ECO:0007669"/>
    <property type="project" value="InterPro"/>
</dbReference>
<protein>
    <recommendedName>
        <fullName evidence="2">chitinase</fullName>
        <ecNumber evidence="2">3.2.1.14</ecNumber>
    </recommendedName>
</protein>
<keyword evidence="9" id="KW-0732">Signal</keyword>
<evidence type="ECO:0000259" key="10">
    <source>
        <dbReference type="PROSITE" id="PS51910"/>
    </source>
</evidence>
<dbReference type="Gene3D" id="2.10.10.20">
    <property type="entry name" value="Carbohydrate-binding module superfamily 5/12"/>
    <property type="match status" value="1"/>
</dbReference>
<proteinExistence type="predicted"/>
<feature type="signal peptide" evidence="9">
    <location>
        <begin position="1"/>
        <end position="23"/>
    </location>
</feature>
<dbReference type="Proteomes" id="UP000251313">
    <property type="component" value="Unassembled WGS sequence"/>
</dbReference>
<evidence type="ECO:0000256" key="3">
    <source>
        <dbReference type="ARBA" id="ARBA00022801"/>
    </source>
</evidence>
<dbReference type="InterPro" id="IPR003610">
    <property type="entry name" value="CBM5/12"/>
</dbReference>
<dbReference type="GO" id="GO:0006032">
    <property type="term" value="P:chitin catabolic process"/>
    <property type="evidence" value="ECO:0007669"/>
    <property type="project" value="UniProtKB-KW"/>
</dbReference>
<evidence type="ECO:0000256" key="6">
    <source>
        <dbReference type="ARBA" id="ARBA00023295"/>
    </source>
</evidence>
<reference evidence="11 12" key="1">
    <citation type="submission" date="2018-06" db="EMBL/GenBank/DDBJ databases">
        <authorList>
            <consortium name="Pathogen Informatics"/>
            <person name="Doyle S."/>
        </authorList>
    </citation>
    <scope>NUCLEOTIDE SEQUENCE [LARGE SCALE GENOMIC DNA]</scope>
    <source>
        <strain evidence="11 12">NCTC11967</strain>
    </source>
</reference>
<organism evidence="11 12">
    <name type="scientific">Yokenella regensburgei</name>
    <dbReference type="NCBI Taxonomy" id="158877"/>
    <lineage>
        <taxon>Bacteria</taxon>
        <taxon>Pseudomonadati</taxon>
        <taxon>Pseudomonadota</taxon>
        <taxon>Gammaproteobacteria</taxon>
        <taxon>Enterobacterales</taxon>
        <taxon>Enterobacteriaceae</taxon>
        <taxon>Yokenella</taxon>
    </lineage>
</organism>
<dbReference type="GO" id="GO:0000272">
    <property type="term" value="P:polysaccharide catabolic process"/>
    <property type="evidence" value="ECO:0007669"/>
    <property type="project" value="UniProtKB-KW"/>
</dbReference>
<gene>
    <name evidence="11" type="primary">chiA1_2</name>
    <name evidence="11" type="ORF">NCTC11967_00902</name>
</gene>
<dbReference type="RefSeq" id="WP_245939521.1">
    <property type="nucleotide sequence ID" value="NZ_UAVL01000001.1"/>
</dbReference>
<dbReference type="InterPro" id="IPR029070">
    <property type="entry name" value="Chitinase_insertion_sf"/>
</dbReference>
<dbReference type="AlphaFoldDB" id="A0AB38FRX1"/>
<evidence type="ECO:0000256" key="9">
    <source>
        <dbReference type="SAM" id="SignalP"/>
    </source>
</evidence>
<dbReference type="InterPro" id="IPR001579">
    <property type="entry name" value="Glyco_hydro_18_chit_AS"/>
</dbReference>
<dbReference type="Pfam" id="PF00704">
    <property type="entry name" value="Glyco_hydro_18"/>
    <property type="match status" value="1"/>
</dbReference>
<evidence type="ECO:0000313" key="12">
    <source>
        <dbReference type="Proteomes" id="UP000251313"/>
    </source>
</evidence>
<evidence type="ECO:0000256" key="5">
    <source>
        <dbReference type="ARBA" id="ARBA00023277"/>
    </source>
</evidence>
<keyword evidence="7" id="KW-0624">Polysaccharide degradation</keyword>
<keyword evidence="3 8" id="KW-0378">Hydrolase</keyword>
<sequence length="727" mass="78936">MTLNKLTKAMLFSGLILPFAASAASLTMNDDTNTISGLTTSEMLSKDNGESWVAYTSATQNSFPGTVTVTVATKDDNAIKAVAYDPDSSYAGGAVVSYNGHYWSAQWWAEAGQTPGSSSGNMWTDLGVISINTLATFKFTPYTGQKAADIQSNGKATVAAQRKIIGYFPEWGVYDAHNNFTPDKIDFTGLTHLNYGFGIVEDGEVIIHDTDKGPGLLKQLDELTEENSVSYMISVGGWDNSQEGVFETATKTQDGTDKLADSMIAFMQKYGFDGIDVDWEYPDTDAEKAQFTSLIQTLRSKLDTAGLASDKYYQLSAAVTTNHNNIQYINPKVTAPLLDSVNVMAYDIHGAFDAITGHNAPLFANSMDSDPLLNVASTMKEYNETWAVPKQKLMMGLPYYGRGWGSVASTELEAGLPGLFAAGSATVHGQWDDEGQYTGTNPYATLKTMLASGKYTRYWDDQAKVPYLYSNSTQEFFTYDDPESIQGKVDYINAQGFGGAIIWDLSGDTTDHELGDIVKPLKDTQLTGYLGYTTNTIANSTTNNVKTTFMILNLDKSFQEGSYEYKLTLNGNVVCSSSNGKVTGGTKSVNGSTVSLSCNLKTPVAGDVLTFTVGGTTIFEKTLTDDIRFETDNNIKALNLNGTSFTFDFTPSGSEQYVIYLNNKYSGDFRTNPNNKNGMGTTAYLSYVTMANGELNIRARSWGNIKSGDKIEIIRNGNTLVGTLIAP</sequence>
<dbReference type="InterPro" id="IPR001223">
    <property type="entry name" value="Glyco_hydro18_cat"/>
</dbReference>
<evidence type="ECO:0000256" key="2">
    <source>
        <dbReference type="ARBA" id="ARBA00012729"/>
    </source>
</evidence>
<dbReference type="Gene3D" id="3.10.50.10">
    <property type="match status" value="1"/>
</dbReference>
<dbReference type="EC" id="3.2.1.14" evidence="2"/>
<dbReference type="EMBL" id="UAVL01000001">
    <property type="protein sequence ID" value="SQA60828.1"/>
    <property type="molecule type" value="Genomic_DNA"/>
</dbReference>
<dbReference type="SUPFAM" id="SSF51055">
    <property type="entry name" value="Carbohydrate binding domain"/>
    <property type="match status" value="1"/>
</dbReference>
<evidence type="ECO:0000256" key="4">
    <source>
        <dbReference type="ARBA" id="ARBA00023024"/>
    </source>
</evidence>
<keyword evidence="5" id="KW-0119">Carbohydrate metabolism</keyword>
<dbReference type="PANTHER" id="PTHR11177">
    <property type="entry name" value="CHITINASE"/>
    <property type="match status" value="1"/>
</dbReference>
<dbReference type="Gene3D" id="3.20.20.80">
    <property type="entry name" value="Glycosidases"/>
    <property type="match status" value="1"/>
</dbReference>
<name>A0AB38FRX1_9ENTR</name>
<dbReference type="GO" id="GO:0030246">
    <property type="term" value="F:carbohydrate binding"/>
    <property type="evidence" value="ECO:0007669"/>
    <property type="project" value="InterPro"/>
</dbReference>
<dbReference type="CDD" id="cd12215">
    <property type="entry name" value="ChiC_BD"/>
    <property type="match status" value="1"/>
</dbReference>
<evidence type="ECO:0000313" key="11">
    <source>
        <dbReference type="EMBL" id="SQA60828.1"/>
    </source>
</evidence>
<dbReference type="PANTHER" id="PTHR11177:SF317">
    <property type="entry name" value="CHITINASE 12-RELATED"/>
    <property type="match status" value="1"/>
</dbReference>
<dbReference type="CDD" id="cd06548">
    <property type="entry name" value="GH18_chitinase"/>
    <property type="match status" value="1"/>
</dbReference>
<comment type="caution">
    <text evidence="11">The sequence shown here is derived from an EMBL/GenBank/DDBJ whole genome shotgun (WGS) entry which is preliminary data.</text>
</comment>
<dbReference type="SUPFAM" id="SSF51445">
    <property type="entry name" value="(Trans)glycosidases"/>
    <property type="match status" value="1"/>
</dbReference>
<evidence type="ECO:0000256" key="8">
    <source>
        <dbReference type="RuleBase" id="RU000489"/>
    </source>
</evidence>
<dbReference type="SUPFAM" id="SSF54556">
    <property type="entry name" value="Chitinase insertion domain"/>
    <property type="match status" value="1"/>
</dbReference>
<dbReference type="InterPro" id="IPR017853">
    <property type="entry name" value="GH"/>
</dbReference>
<feature type="chain" id="PRO_5044223545" description="chitinase" evidence="9">
    <location>
        <begin position="24"/>
        <end position="727"/>
    </location>
</feature>
<dbReference type="InterPro" id="IPR011583">
    <property type="entry name" value="Chitinase_II/V-like_cat"/>
</dbReference>
<dbReference type="GO" id="GO:0008061">
    <property type="term" value="F:chitin binding"/>
    <property type="evidence" value="ECO:0007669"/>
    <property type="project" value="InterPro"/>
</dbReference>
<dbReference type="SMART" id="SM00636">
    <property type="entry name" value="Glyco_18"/>
    <property type="match status" value="1"/>
</dbReference>
<keyword evidence="4" id="KW-0146">Chitin degradation</keyword>
<feature type="domain" description="GH18" evidence="10">
    <location>
        <begin position="162"/>
        <end position="525"/>
    </location>
</feature>
<evidence type="ECO:0000256" key="1">
    <source>
        <dbReference type="ARBA" id="ARBA00000822"/>
    </source>
</evidence>
<dbReference type="SMART" id="SM00495">
    <property type="entry name" value="ChtBD3"/>
    <property type="match status" value="1"/>
</dbReference>
<evidence type="ECO:0000256" key="7">
    <source>
        <dbReference type="ARBA" id="ARBA00023326"/>
    </source>
</evidence>
<dbReference type="GO" id="GO:0008843">
    <property type="term" value="F:endochitinase activity"/>
    <property type="evidence" value="ECO:0007669"/>
    <property type="project" value="UniProtKB-EC"/>
</dbReference>
<dbReference type="PROSITE" id="PS51910">
    <property type="entry name" value="GH18_2"/>
    <property type="match status" value="1"/>
</dbReference>
<dbReference type="InterPro" id="IPR036573">
    <property type="entry name" value="CBM_sf_5/12"/>
</dbReference>
<accession>A0AB38FRX1</accession>
<keyword evidence="6 8" id="KW-0326">Glycosidase</keyword>
<dbReference type="InterPro" id="IPR050314">
    <property type="entry name" value="Glycosyl_Hydrlase_18"/>
</dbReference>
<comment type="catalytic activity">
    <reaction evidence="1">
        <text>Random endo-hydrolysis of N-acetyl-beta-D-glucosaminide (1-&gt;4)-beta-linkages in chitin and chitodextrins.</text>
        <dbReference type="EC" id="3.2.1.14"/>
    </reaction>
</comment>
<dbReference type="PROSITE" id="PS01095">
    <property type="entry name" value="GH18_1"/>
    <property type="match status" value="1"/>
</dbReference>